<proteinExistence type="predicted"/>
<dbReference type="AlphaFoldDB" id="A0A1N6F8P5"/>
<sequence length="263" mass="30653">MKTMAEPFYQLEIKTANCYIEVLVNDLPIFCNYENGGMAVDYPINDAILKSGKQSLEVRIIAPKGETSISKYAHYEIKVFVKEANKEASGRELVYTLPMSEDFRNTPLPVIIHKNTFEAEVPYHNIGWSNSLDLKELNKNQLLQEIKNYLTKITSIYNGRKELEYEKLYNSRMEEHSKSFYLTQEEMSDYKDSTFLGLPEKLESIDWDLYQMVFYGDNRLVSLQTKHQPPGFVFESVNKDEYGFTEMVSFHKKDKNAALEIIR</sequence>
<evidence type="ECO:0000313" key="2">
    <source>
        <dbReference type="Proteomes" id="UP000185207"/>
    </source>
</evidence>
<dbReference type="EMBL" id="FSRK01000001">
    <property type="protein sequence ID" value="SIN91587.1"/>
    <property type="molecule type" value="Genomic_DNA"/>
</dbReference>
<accession>A0A1N6F8P5</accession>
<dbReference type="STRING" id="1416779.SAMN05444409_1121"/>
<dbReference type="OrthoDB" id="1149023at2"/>
<protein>
    <submittedName>
        <fullName evidence="1">Uncharacterized protein</fullName>
    </submittedName>
</protein>
<keyword evidence="2" id="KW-1185">Reference proteome</keyword>
<evidence type="ECO:0000313" key="1">
    <source>
        <dbReference type="EMBL" id="SIN91587.1"/>
    </source>
</evidence>
<name>A0A1N6F8P5_9FLAO</name>
<organism evidence="1 2">
    <name type="scientific">Epilithonimonas zeae</name>
    <dbReference type="NCBI Taxonomy" id="1416779"/>
    <lineage>
        <taxon>Bacteria</taxon>
        <taxon>Pseudomonadati</taxon>
        <taxon>Bacteroidota</taxon>
        <taxon>Flavobacteriia</taxon>
        <taxon>Flavobacteriales</taxon>
        <taxon>Weeksellaceae</taxon>
        <taxon>Chryseobacterium group</taxon>
        <taxon>Epilithonimonas</taxon>
    </lineage>
</organism>
<dbReference type="Proteomes" id="UP000185207">
    <property type="component" value="Unassembled WGS sequence"/>
</dbReference>
<gene>
    <name evidence="1" type="ORF">SAMN05444409_1121</name>
</gene>
<reference evidence="2" key="1">
    <citation type="submission" date="2016-11" db="EMBL/GenBank/DDBJ databases">
        <authorList>
            <person name="Varghese N."/>
            <person name="Submissions S."/>
        </authorList>
    </citation>
    <scope>NUCLEOTIDE SEQUENCE [LARGE SCALE GENOMIC DNA]</scope>
    <source>
        <strain evidence="2">DSM 27623</strain>
    </source>
</reference>
<dbReference type="RefSeq" id="WP_074233850.1">
    <property type="nucleotide sequence ID" value="NZ_FSRK01000001.1"/>
</dbReference>